<evidence type="ECO:0000256" key="5">
    <source>
        <dbReference type="ARBA" id="ARBA00023136"/>
    </source>
</evidence>
<dbReference type="InterPro" id="IPR000537">
    <property type="entry name" value="UbiA_prenyltransferase"/>
</dbReference>
<keyword evidence="5 6" id="KW-0472">Membrane</keyword>
<protein>
    <recommendedName>
        <fullName evidence="9">Prenyltransferase</fullName>
    </recommendedName>
</protein>
<feature type="transmembrane region" description="Helical" evidence="6">
    <location>
        <begin position="31"/>
        <end position="48"/>
    </location>
</feature>
<keyword evidence="3 6" id="KW-0812">Transmembrane</keyword>
<dbReference type="Gene3D" id="1.10.357.140">
    <property type="entry name" value="UbiA prenyltransferase"/>
    <property type="match status" value="1"/>
</dbReference>
<dbReference type="InterPro" id="IPR044878">
    <property type="entry name" value="UbiA_sf"/>
</dbReference>
<evidence type="ECO:0000313" key="7">
    <source>
        <dbReference type="EMBL" id="AZQ44918.1"/>
    </source>
</evidence>
<evidence type="ECO:0000256" key="1">
    <source>
        <dbReference type="ARBA" id="ARBA00004141"/>
    </source>
</evidence>
<sequence length="282" mass="31834">MGLFAVLFFTVRAVAFDGQNNPIDNDLQKSWWWIVTGVIAVISFFFRLRVFDEIKDFSIDSVNHPDRVLQSGRVHLKQLQIISYSLIALEVGWSLLTGVPTFLGWLAAVGYSLLMRYEFFVPVFLKKSLILYGFTHMLIMPLIILWIYVAHAGLYFPLAFWYVCAASLLAGFSFEIARKIHAPSHERSGIDSYSKSLGFKVAVGTLLIVLAGGLAVQYLLLNALAANWYVVALIGIIYLLLLILYITNLRKPDENQLRKGELLVSLFMIASYLSVIIVVNFL</sequence>
<feature type="transmembrane region" description="Helical" evidence="6">
    <location>
        <begin position="129"/>
        <end position="149"/>
    </location>
</feature>
<name>A0A3S9N0J8_9FLAO</name>
<evidence type="ECO:0000313" key="8">
    <source>
        <dbReference type="Proteomes" id="UP000279600"/>
    </source>
</evidence>
<feature type="transmembrane region" description="Helical" evidence="6">
    <location>
        <begin position="226"/>
        <end position="248"/>
    </location>
</feature>
<dbReference type="KEGG" id="noj:EJ995_12040"/>
<accession>A0A3S9N0J8</accession>
<proteinExistence type="predicted"/>
<dbReference type="OrthoDB" id="6456825at2"/>
<evidence type="ECO:0000256" key="3">
    <source>
        <dbReference type="ARBA" id="ARBA00022692"/>
    </source>
</evidence>
<dbReference type="RefSeq" id="WP_126448633.1">
    <property type="nucleotide sequence ID" value="NZ_CP034549.1"/>
</dbReference>
<dbReference type="EMBL" id="CP034549">
    <property type="protein sequence ID" value="AZQ44918.1"/>
    <property type="molecule type" value="Genomic_DNA"/>
</dbReference>
<dbReference type="GO" id="GO:0016020">
    <property type="term" value="C:membrane"/>
    <property type="evidence" value="ECO:0007669"/>
    <property type="project" value="UniProtKB-SubCell"/>
</dbReference>
<keyword evidence="8" id="KW-1185">Reference proteome</keyword>
<feature type="transmembrane region" description="Helical" evidence="6">
    <location>
        <begin position="260"/>
        <end position="281"/>
    </location>
</feature>
<evidence type="ECO:0000256" key="6">
    <source>
        <dbReference type="SAM" id="Phobius"/>
    </source>
</evidence>
<evidence type="ECO:0000256" key="2">
    <source>
        <dbReference type="ARBA" id="ARBA00022475"/>
    </source>
</evidence>
<feature type="transmembrane region" description="Helical" evidence="6">
    <location>
        <begin position="155"/>
        <end position="176"/>
    </location>
</feature>
<keyword evidence="2" id="KW-1003">Cell membrane</keyword>
<reference evidence="7 8" key="1">
    <citation type="submission" date="2018-12" db="EMBL/GenBank/DDBJ databases">
        <title>Complete genome of Nonlabens sp. MJ115.</title>
        <authorList>
            <person name="Choi H.S."/>
            <person name="Jung J."/>
        </authorList>
    </citation>
    <scope>NUCLEOTIDE SEQUENCE [LARGE SCALE GENOMIC DNA]</scope>
    <source>
        <strain evidence="7 8">MJ115</strain>
    </source>
</reference>
<dbReference type="Proteomes" id="UP000279600">
    <property type="component" value="Chromosome"/>
</dbReference>
<dbReference type="GO" id="GO:0016765">
    <property type="term" value="F:transferase activity, transferring alkyl or aryl (other than methyl) groups"/>
    <property type="evidence" value="ECO:0007669"/>
    <property type="project" value="InterPro"/>
</dbReference>
<keyword evidence="4 6" id="KW-1133">Transmembrane helix</keyword>
<feature type="transmembrane region" description="Helical" evidence="6">
    <location>
        <begin position="197"/>
        <end position="220"/>
    </location>
</feature>
<evidence type="ECO:0000256" key="4">
    <source>
        <dbReference type="ARBA" id="ARBA00022989"/>
    </source>
</evidence>
<dbReference type="Pfam" id="PF01040">
    <property type="entry name" value="UbiA"/>
    <property type="match status" value="1"/>
</dbReference>
<feature type="transmembrane region" description="Helical" evidence="6">
    <location>
        <begin position="102"/>
        <end position="117"/>
    </location>
</feature>
<comment type="subcellular location">
    <subcellularLocation>
        <location evidence="1">Membrane</location>
        <topology evidence="1">Multi-pass membrane protein</topology>
    </subcellularLocation>
</comment>
<gene>
    <name evidence="7" type="ORF">EJ995_12040</name>
</gene>
<evidence type="ECO:0008006" key="9">
    <source>
        <dbReference type="Google" id="ProtNLM"/>
    </source>
</evidence>
<organism evidence="7 8">
    <name type="scientific">Nonlabens ponticola</name>
    <dbReference type="NCBI Taxonomy" id="2496866"/>
    <lineage>
        <taxon>Bacteria</taxon>
        <taxon>Pseudomonadati</taxon>
        <taxon>Bacteroidota</taxon>
        <taxon>Flavobacteriia</taxon>
        <taxon>Flavobacteriales</taxon>
        <taxon>Flavobacteriaceae</taxon>
        <taxon>Nonlabens</taxon>
    </lineage>
</organism>
<dbReference type="AlphaFoldDB" id="A0A3S9N0J8"/>